<name>A0A1Q9DLG2_SYMMI</name>
<comment type="caution">
    <text evidence="1">The sequence shown here is derived from an EMBL/GenBank/DDBJ whole genome shotgun (WGS) entry which is preliminary data.</text>
</comment>
<sequence length="180" mass="19719">MLEDMTMGSSVLDSLCGKSVLKPAAGAGLSSEEEEEDCGLGGGCTWASLAPLAAEGQVKPGRFPKAPLVLRRGLLEHFLSLDDRPLVLLTDLQYPRKPGEQSMPCWLVAVRLLKFEDLMAIRFVVDSAVWALRNRIEQTKPPSPLPRLLHVARFVEPPLCPSQLCLRCQSRSSARLNVEG</sequence>
<dbReference type="Proteomes" id="UP000186817">
    <property type="component" value="Unassembled WGS sequence"/>
</dbReference>
<dbReference type="OrthoDB" id="10319167at2759"/>
<reference evidence="1 2" key="1">
    <citation type="submission" date="2016-02" db="EMBL/GenBank/DDBJ databases">
        <title>Genome analysis of coral dinoflagellate symbionts highlights evolutionary adaptations to a symbiotic lifestyle.</title>
        <authorList>
            <person name="Aranda M."/>
            <person name="Li Y."/>
            <person name="Liew Y.J."/>
            <person name="Baumgarten S."/>
            <person name="Simakov O."/>
            <person name="Wilson M."/>
            <person name="Piel J."/>
            <person name="Ashoor H."/>
            <person name="Bougouffa S."/>
            <person name="Bajic V.B."/>
            <person name="Ryu T."/>
            <person name="Ravasi T."/>
            <person name="Bayer T."/>
            <person name="Micklem G."/>
            <person name="Kim H."/>
            <person name="Bhak J."/>
            <person name="Lajeunesse T.C."/>
            <person name="Voolstra C.R."/>
        </authorList>
    </citation>
    <scope>NUCLEOTIDE SEQUENCE [LARGE SCALE GENOMIC DNA]</scope>
    <source>
        <strain evidence="1 2">CCMP2467</strain>
    </source>
</reference>
<protein>
    <submittedName>
        <fullName evidence="1">Uncharacterized protein</fullName>
    </submittedName>
</protein>
<accession>A0A1Q9DLG2</accession>
<dbReference type="EMBL" id="LSRX01000483">
    <property type="protein sequence ID" value="OLP96012.1"/>
    <property type="molecule type" value="Genomic_DNA"/>
</dbReference>
<gene>
    <name evidence="1" type="ORF">AK812_SmicGene21824</name>
</gene>
<proteinExistence type="predicted"/>
<evidence type="ECO:0000313" key="1">
    <source>
        <dbReference type="EMBL" id="OLP96012.1"/>
    </source>
</evidence>
<keyword evidence="2" id="KW-1185">Reference proteome</keyword>
<organism evidence="1 2">
    <name type="scientific">Symbiodinium microadriaticum</name>
    <name type="common">Dinoflagellate</name>
    <name type="synonym">Zooxanthella microadriatica</name>
    <dbReference type="NCBI Taxonomy" id="2951"/>
    <lineage>
        <taxon>Eukaryota</taxon>
        <taxon>Sar</taxon>
        <taxon>Alveolata</taxon>
        <taxon>Dinophyceae</taxon>
        <taxon>Suessiales</taxon>
        <taxon>Symbiodiniaceae</taxon>
        <taxon>Symbiodinium</taxon>
    </lineage>
</organism>
<evidence type="ECO:0000313" key="2">
    <source>
        <dbReference type="Proteomes" id="UP000186817"/>
    </source>
</evidence>
<dbReference type="AlphaFoldDB" id="A0A1Q9DLG2"/>